<dbReference type="InterPro" id="IPR013785">
    <property type="entry name" value="Aldolase_TIM"/>
</dbReference>
<dbReference type="PROSITE" id="PS51918">
    <property type="entry name" value="RADICAL_SAM"/>
    <property type="match status" value="1"/>
</dbReference>
<keyword evidence="2" id="KW-0004">4Fe-4S</keyword>
<dbReference type="KEGG" id="schv:BRCON_2850"/>
<evidence type="ECO:0000256" key="6">
    <source>
        <dbReference type="ARBA" id="ARBA00023014"/>
    </source>
</evidence>
<keyword evidence="6" id="KW-0411">Iron-sulfur</keyword>
<dbReference type="InterPro" id="IPR007197">
    <property type="entry name" value="rSAM"/>
</dbReference>
<dbReference type="InterPro" id="IPR023885">
    <property type="entry name" value="4Fe4S-binding_SPASM_dom"/>
</dbReference>
<dbReference type="CDD" id="cd21109">
    <property type="entry name" value="SPASM"/>
    <property type="match status" value="1"/>
</dbReference>
<feature type="domain" description="Radical SAM core" evidence="7">
    <location>
        <begin position="21"/>
        <end position="242"/>
    </location>
</feature>
<dbReference type="PANTHER" id="PTHR11228">
    <property type="entry name" value="RADICAL SAM DOMAIN PROTEIN"/>
    <property type="match status" value="1"/>
</dbReference>
<gene>
    <name evidence="8" type="ORF">BRCON_2850</name>
</gene>
<dbReference type="SFLD" id="SFLDS00029">
    <property type="entry name" value="Radical_SAM"/>
    <property type="match status" value="1"/>
</dbReference>
<evidence type="ECO:0000256" key="2">
    <source>
        <dbReference type="ARBA" id="ARBA00022485"/>
    </source>
</evidence>
<evidence type="ECO:0000256" key="5">
    <source>
        <dbReference type="ARBA" id="ARBA00023004"/>
    </source>
</evidence>
<evidence type="ECO:0000256" key="3">
    <source>
        <dbReference type="ARBA" id="ARBA00022691"/>
    </source>
</evidence>
<organism evidence="8 9">
    <name type="scientific">Sumerlaea chitinivorans</name>
    <dbReference type="NCBI Taxonomy" id="2250252"/>
    <lineage>
        <taxon>Bacteria</taxon>
        <taxon>Candidatus Sumerlaeota</taxon>
        <taxon>Candidatus Sumerlaeia</taxon>
        <taxon>Candidatus Sumerlaeales</taxon>
        <taxon>Candidatus Sumerlaeaceae</taxon>
        <taxon>Candidatus Sumerlaea</taxon>
    </lineage>
</organism>
<protein>
    <submittedName>
        <fullName evidence="8">Radical SAM domain protein</fullName>
    </submittedName>
</protein>
<evidence type="ECO:0000256" key="4">
    <source>
        <dbReference type="ARBA" id="ARBA00022723"/>
    </source>
</evidence>
<comment type="cofactor">
    <cofactor evidence="1">
        <name>[4Fe-4S] cluster</name>
        <dbReference type="ChEBI" id="CHEBI:49883"/>
    </cofactor>
</comment>
<keyword evidence="5" id="KW-0408">Iron</keyword>
<name>A0A2Z4YAG7_SUMC1</name>
<dbReference type="InterPro" id="IPR050377">
    <property type="entry name" value="Radical_SAM_PqqE_MftC-like"/>
</dbReference>
<evidence type="ECO:0000256" key="1">
    <source>
        <dbReference type="ARBA" id="ARBA00001966"/>
    </source>
</evidence>
<dbReference type="SFLD" id="SFLDG01387">
    <property type="entry name" value="BtrN-like_SPASM_domain_contain"/>
    <property type="match status" value="1"/>
</dbReference>
<dbReference type="Gene3D" id="3.20.20.70">
    <property type="entry name" value="Aldolase class I"/>
    <property type="match status" value="1"/>
</dbReference>
<dbReference type="InterPro" id="IPR058240">
    <property type="entry name" value="rSAM_sf"/>
</dbReference>
<dbReference type="GO" id="GO:0051536">
    <property type="term" value="F:iron-sulfur cluster binding"/>
    <property type="evidence" value="ECO:0007669"/>
    <property type="project" value="UniProtKB-KW"/>
</dbReference>
<evidence type="ECO:0000313" key="9">
    <source>
        <dbReference type="Proteomes" id="UP000262583"/>
    </source>
</evidence>
<proteinExistence type="predicted"/>
<dbReference type="Pfam" id="PF04055">
    <property type="entry name" value="Radical_SAM"/>
    <property type="match status" value="1"/>
</dbReference>
<evidence type="ECO:0000259" key="7">
    <source>
        <dbReference type="PROSITE" id="PS51918"/>
    </source>
</evidence>
<dbReference type="EMBL" id="CP030759">
    <property type="protein sequence ID" value="AXA37592.1"/>
    <property type="molecule type" value="Genomic_DNA"/>
</dbReference>
<keyword evidence="4" id="KW-0479">Metal-binding</keyword>
<sequence length="353" mass="40675">MLRSLFENLVDPLANYRHEPGDPPLRVRMDITNKCNLLCKMCFYPGTVGEPKFDMEPALFRKIVEQVFPYSETVNLACRYEPFMSRHVDEILDIVAEGPCRRVGFVTNGTLLMERRCRRLVENPAVETIAVSIDGATKETFERIRINARWEKLVQNLETLAAIKREKESLRPFIQFNMVLMKSTVRELPLLVEFAHHVGAVLVEGIRYLPMTSGLDEEIRDWEEVMPALIEAKRLAAQHGIMLFLPISDPRLTTGSESDQEKRCNEAVVGRFSEFCEAPWSALQIYPNGDVHPCGYYGKAFGNLAQQDFLEIWNSEPYLELRRSLARMRLHPKCAECNPHGYDNIERKRRINA</sequence>
<dbReference type="PANTHER" id="PTHR11228:SF7">
    <property type="entry name" value="PQQA PEPTIDE CYCLASE"/>
    <property type="match status" value="1"/>
</dbReference>
<dbReference type="Proteomes" id="UP000262583">
    <property type="component" value="Chromosome"/>
</dbReference>
<evidence type="ECO:0000313" key="8">
    <source>
        <dbReference type="EMBL" id="AXA37592.1"/>
    </source>
</evidence>
<accession>A0A2Z4YAG7</accession>
<dbReference type="SUPFAM" id="SSF102114">
    <property type="entry name" value="Radical SAM enzymes"/>
    <property type="match status" value="1"/>
</dbReference>
<dbReference type="AlphaFoldDB" id="A0A2Z4YAG7"/>
<dbReference type="GO" id="GO:0003824">
    <property type="term" value="F:catalytic activity"/>
    <property type="evidence" value="ECO:0007669"/>
    <property type="project" value="InterPro"/>
</dbReference>
<dbReference type="CDD" id="cd01335">
    <property type="entry name" value="Radical_SAM"/>
    <property type="match status" value="1"/>
</dbReference>
<dbReference type="InterPro" id="IPR034391">
    <property type="entry name" value="AdoMet-like_SPASM_containing"/>
</dbReference>
<dbReference type="GO" id="GO:0046872">
    <property type="term" value="F:metal ion binding"/>
    <property type="evidence" value="ECO:0007669"/>
    <property type="project" value="UniProtKB-KW"/>
</dbReference>
<reference evidence="8 9" key="1">
    <citation type="submission" date="2018-05" db="EMBL/GenBank/DDBJ databases">
        <title>A metagenomic window into the 2 km-deep terrestrial subsurface aquifer revealed taxonomically and functionally diverse microbial community comprising novel uncultured bacterial lineages.</title>
        <authorList>
            <person name="Kadnikov V.V."/>
            <person name="Mardanov A.V."/>
            <person name="Beletsky A.V."/>
            <person name="Banks D."/>
            <person name="Pimenov N.V."/>
            <person name="Frank Y.A."/>
            <person name="Karnachuk O.V."/>
            <person name="Ravin N.V."/>
        </authorList>
    </citation>
    <scope>NUCLEOTIDE SEQUENCE [LARGE SCALE GENOMIC DNA]</scope>
    <source>
        <strain evidence="8">BY</strain>
    </source>
</reference>
<keyword evidence="3" id="KW-0949">S-adenosyl-L-methionine</keyword>
<dbReference type="SFLD" id="SFLDG01067">
    <property type="entry name" value="SPASM/twitch_domain_containing"/>
    <property type="match status" value="1"/>
</dbReference>
<dbReference type="Pfam" id="PF13186">
    <property type="entry name" value="SPASM"/>
    <property type="match status" value="1"/>
</dbReference>